<dbReference type="SUPFAM" id="SSF160925">
    <property type="entry name" value="PG1388-like"/>
    <property type="match status" value="1"/>
</dbReference>
<dbReference type="InterPro" id="IPR021670">
    <property type="entry name" value="DUF3256"/>
</dbReference>
<feature type="signal peptide" evidence="1">
    <location>
        <begin position="1"/>
        <end position="21"/>
    </location>
</feature>
<dbReference type="OrthoDB" id="1098697at2"/>
<feature type="chain" id="PRO_5030002956" evidence="1">
    <location>
        <begin position="22"/>
        <end position="211"/>
    </location>
</feature>
<dbReference type="STRING" id="1562970.ING2E5B_0867"/>
<proteinExistence type="predicted"/>
<keyword evidence="3" id="KW-1185">Reference proteome</keyword>
<dbReference type="Pfam" id="PF11644">
    <property type="entry name" value="DUF3256"/>
    <property type="match status" value="1"/>
</dbReference>
<dbReference type="KEGG" id="pbt:ING2E5B_0867"/>
<gene>
    <name evidence="2" type="ORF">ING2E5B_0867</name>
</gene>
<keyword evidence="1" id="KW-0732">Signal</keyword>
<dbReference type="Proteomes" id="UP000032417">
    <property type="component" value="Chromosome 1"/>
</dbReference>
<protein>
    <submittedName>
        <fullName evidence="2">Putative secreted protein</fullName>
    </submittedName>
</protein>
<dbReference type="EMBL" id="LN515532">
    <property type="protein sequence ID" value="CEA15629.1"/>
    <property type="molecule type" value="Genomic_DNA"/>
</dbReference>
<evidence type="ECO:0000313" key="2">
    <source>
        <dbReference type="EMBL" id="CEA15629.1"/>
    </source>
</evidence>
<organism evidence="2 3">
    <name type="scientific">Fermentimonas caenicola</name>
    <dbReference type="NCBI Taxonomy" id="1562970"/>
    <lineage>
        <taxon>Bacteria</taxon>
        <taxon>Pseudomonadati</taxon>
        <taxon>Bacteroidota</taxon>
        <taxon>Bacteroidia</taxon>
        <taxon>Bacteroidales</taxon>
        <taxon>Dysgonomonadaceae</taxon>
        <taxon>Fermentimonas</taxon>
    </lineage>
</organism>
<dbReference type="HOGENOM" id="CLU_092046_0_0_10"/>
<dbReference type="AlphaFoldDB" id="A0A098BY87"/>
<dbReference type="PATRIC" id="fig|1562970.3.peg.859"/>
<reference evidence="2 3" key="1">
    <citation type="submission" date="2014-08" db="EMBL/GenBank/DDBJ databases">
        <authorList>
            <person name="Wibberg D."/>
        </authorList>
    </citation>
    <scope>NUCLEOTIDE SEQUENCE [LARGE SCALE GENOMIC DNA]</scope>
    <source>
        <strain evidence="3">ING2-E5B</strain>
    </source>
</reference>
<evidence type="ECO:0000313" key="3">
    <source>
        <dbReference type="Proteomes" id="UP000032417"/>
    </source>
</evidence>
<sequence length="211" mass="23674">MLNKQGLMILACLLLTVSIQAQNLAEIFKSMPEELMPGISEGNKTMLLVDSTETTIPYMLGEIKKVEHGTDYIKIETSGIGNTQIKLLPVTNDSVIVCVIKTVCGGIEADVCDSNISFYTDKWEKLNSDSFISDITAEIFFDSFQKESENYKYALSLPDISPISAVLNKYNSDLLLIFNFKNHLPENHISEITPFLKSDTITLKWENSSFR</sequence>
<name>A0A098BY87_9BACT</name>
<accession>A0A098BY87</accession>
<evidence type="ECO:0000256" key="1">
    <source>
        <dbReference type="SAM" id="SignalP"/>
    </source>
</evidence>